<feature type="compositionally biased region" description="Basic and acidic residues" evidence="1">
    <location>
        <begin position="138"/>
        <end position="149"/>
    </location>
</feature>
<dbReference type="InterPro" id="IPR036322">
    <property type="entry name" value="WD40_repeat_dom_sf"/>
</dbReference>
<evidence type="ECO:0000256" key="1">
    <source>
        <dbReference type="SAM" id="MobiDB-lite"/>
    </source>
</evidence>
<protein>
    <recommendedName>
        <fullName evidence="4">WD repeat-containing protein 25</fullName>
    </recommendedName>
</protein>
<dbReference type="PANTHER" id="PTHR44566:SF1">
    <property type="entry name" value="WD REPEAT-CONTAINING PROTEIN 25"/>
    <property type="match status" value="1"/>
</dbReference>
<feature type="compositionally biased region" description="Basic and acidic residues" evidence="1">
    <location>
        <begin position="160"/>
        <end position="175"/>
    </location>
</feature>
<keyword evidence="3" id="KW-1185">Reference proteome</keyword>
<organism evidence="2 3">
    <name type="scientific">Elysia crispata</name>
    <name type="common">lettuce slug</name>
    <dbReference type="NCBI Taxonomy" id="231223"/>
    <lineage>
        <taxon>Eukaryota</taxon>
        <taxon>Metazoa</taxon>
        <taxon>Spiralia</taxon>
        <taxon>Lophotrochozoa</taxon>
        <taxon>Mollusca</taxon>
        <taxon>Gastropoda</taxon>
        <taxon>Heterobranchia</taxon>
        <taxon>Euthyneura</taxon>
        <taxon>Panpulmonata</taxon>
        <taxon>Sacoglossa</taxon>
        <taxon>Placobranchoidea</taxon>
        <taxon>Plakobranchidae</taxon>
        <taxon>Elysia</taxon>
    </lineage>
</organism>
<reference evidence="2" key="1">
    <citation type="journal article" date="2023" name="G3 (Bethesda)">
        <title>A reference genome for the long-term kleptoplast-retaining sea slug Elysia crispata morphotype clarki.</title>
        <authorList>
            <person name="Eastman K.E."/>
            <person name="Pendleton A.L."/>
            <person name="Shaikh M.A."/>
            <person name="Suttiyut T."/>
            <person name="Ogas R."/>
            <person name="Tomko P."/>
            <person name="Gavelis G."/>
            <person name="Widhalm J.R."/>
            <person name="Wisecaver J.H."/>
        </authorList>
    </citation>
    <scope>NUCLEOTIDE SEQUENCE</scope>
    <source>
        <strain evidence="2">ECLA1</strain>
    </source>
</reference>
<dbReference type="Pfam" id="PF00400">
    <property type="entry name" value="WD40"/>
    <property type="match status" value="2"/>
</dbReference>
<dbReference type="Proteomes" id="UP001283361">
    <property type="component" value="Unassembled WGS sequence"/>
</dbReference>
<evidence type="ECO:0000313" key="2">
    <source>
        <dbReference type="EMBL" id="KAK3793213.1"/>
    </source>
</evidence>
<feature type="compositionally biased region" description="Polar residues" evidence="1">
    <location>
        <begin position="23"/>
        <end position="60"/>
    </location>
</feature>
<dbReference type="PANTHER" id="PTHR44566">
    <property type="entry name" value="TRANSDUCIN/WD40 REPEAT-LIKE SUPERFAMILY PROTEIN"/>
    <property type="match status" value="1"/>
</dbReference>
<dbReference type="InterPro" id="IPR001680">
    <property type="entry name" value="WD40_rpt"/>
</dbReference>
<feature type="region of interest" description="Disordered" evidence="1">
    <location>
        <begin position="1"/>
        <end position="69"/>
    </location>
</feature>
<sequence length="558" mass="61864">MDLIFAYDEGSGSSSENEIDKGTVNQQSSAPQTGDQHVFSPSETQSSSGNNPLGDNQYGTSAAVVSKESQCQTDAVVSQSSSSDFFNLLKCESKTQGPNFKAQHTKSSRNEVDVPDGEFWSDFVPDEDLYSSQQAPRTSHEEYYRKQTKSDASSNKVHPAFHESDQNDIQSESRSRMHLVRSHPYLSPHGNISSTDKHRKTTATNRLQNHGIPQTLSVQNTEKRKIYYIDSKVAPYLHTNGVFKPASKTSASWLAHGGAANRLNWNLPNFSHLLVTAGMDTKIKIWSVWSSIDLCVSTFACHTKAVRHVDWCHSGRAVFSCSFDRTAQITDVESGQTKAKFDHVGYVTAGALLSSNPNLVATGMDSMVFLWDSRTPQAPVKHFTYKETFGQVQDITFIADDRELVSCGDHVTRDSADRSIMVWDVRSSAILSNQVFQERYTCTRLKLHKDKSHFLAQTHGGYIALFSTSGPYRMEKNKRFGGHKLLGYHIGFDVSPDGKLVYSGSAEGGVHVYDYRTGKLIRKLASGCDDVIMDVACHPVLPSVLASCTWGGNVKLWQ</sequence>
<dbReference type="InterPro" id="IPR015943">
    <property type="entry name" value="WD40/YVTN_repeat-like_dom_sf"/>
</dbReference>
<dbReference type="InterPro" id="IPR053053">
    <property type="entry name" value="WD_repeat_protein"/>
</dbReference>
<accession>A0AAE1E551</accession>
<gene>
    <name evidence="2" type="ORF">RRG08_012889</name>
</gene>
<evidence type="ECO:0008006" key="4">
    <source>
        <dbReference type="Google" id="ProtNLM"/>
    </source>
</evidence>
<evidence type="ECO:0000313" key="3">
    <source>
        <dbReference type="Proteomes" id="UP001283361"/>
    </source>
</evidence>
<comment type="caution">
    <text evidence="2">The sequence shown here is derived from an EMBL/GenBank/DDBJ whole genome shotgun (WGS) entry which is preliminary data.</text>
</comment>
<dbReference type="EMBL" id="JAWDGP010001273">
    <property type="protein sequence ID" value="KAK3793213.1"/>
    <property type="molecule type" value="Genomic_DNA"/>
</dbReference>
<name>A0AAE1E551_9GAST</name>
<dbReference type="SUPFAM" id="SSF50978">
    <property type="entry name" value="WD40 repeat-like"/>
    <property type="match status" value="1"/>
</dbReference>
<dbReference type="SMART" id="SM00320">
    <property type="entry name" value="WD40"/>
    <property type="match status" value="6"/>
</dbReference>
<dbReference type="AlphaFoldDB" id="A0AAE1E551"/>
<dbReference type="Gene3D" id="2.130.10.10">
    <property type="entry name" value="YVTN repeat-like/Quinoprotein amine dehydrogenase"/>
    <property type="match status" value="1"/>
</dbReference>
<feature type="region of interest" description="Disordered" evidence="1">
    <location>
        <begin position="128"/>
        <end position="200"/>
    </location>
</feature>
<proteinExistence type="predicted"/>